<dbReference type="Proteomes" id="UP000829708">
    <property type="component" value="Chromosome"/>
</dbReference>
<dbReference type="InterPro" id="IPR000760">
    <property type="entry name" value="Inositol_monophosphatase-like"/>
</dbReference>
<proteinExistence type="inferred from homology"/>
<keyword evidence="3" id="KW-0479">Metal-binding</keyword>
<dbReference type="PANTHER" id="PTHR20854:SF4">
    <property type="entry name" value="INOSITOL-1-MONOPHOSPHATASE-RELATED"/>
    <property type="match status" value="1"/>
</dbReference>
<dbReference type="EMBL" id="CP094929">
    <property type="protein sequence ID" value="UOM50728.1"/>
    <property type="molecule type" value="Genomic_DNA"/>
</dbReference>
<dbReference type="Gene3D" id="3.40.190.80">
    <property type="match status" value="1"/>
</dbReference>
<dbReference type="InterPro" id="IPR033942">
    <property type="entry name" value="IMPase"/>
</dbReference>
<dbReference type="CDD" id="cd01639">
    <property type="entry name" value="IMPase"/>
    <property type="match status" value="1"/>
</dbReference>
<protein>
    <recommendedName>
        <fullName evidence="3">Inositol-1-monophosphatase</fullName>
        <ecNumber evidence="3">3.1.3.25</ecNumber>
    </recommendedName>
</protein>
<evidence type="ECO:0000256" key="2">
    <source>
        <dbReference type="ARBA" id="ARBA00001946"/>
    </source>
</evidence>
<reference evidence="5" key="1">
    <citation type="journal article" date="2024" name="J Bioinform Genom">
        <title>Complete genome sequence of the type strain bacterium Sphaerochaeta associata GLS2t (VKM B-2742)t.</title>
        <authorList>
            <person name="Troshina O.Y."/>
            <person name="Tepeeva A.N."/>
            <person name="Arzamasceva V.O."/>
            <person name="Whitman W.B."/>
            <person name="Varghese N."/>
            <person name="Shapiro N."/>
            <person name="Woyke T."/>
            <person name="Kripides N.C."/>
            <person name="Vasilenko O.V."/>
        </authorList>
    </citation>
    <scope>NUCLEOTIDE SEQUENCE [LARGE SCALE GENOMIC DNA]</scope>
    <source>
        <strain evidence="5">GLS2T</strain>
    </source>
</reference>
<dbReference type="Pfam" id="PF00459">
    <property type="entry name" value="Inositol_P"/>
    <property type="match status" value="1"/>
</dbReference>
<evidence type="ECO:0000256" key="3">
    <source>
        <dbReference type="RuleBase" id="RU364068"/>
    </source>
</evidence>
<keyword evidence="3" id="KW-0378">Hydrolase</keyword>
<dbReference type="Gene3D" id="3.30.540.10">
    <property type="entry name" value="Fructose-1,6-Bisphosphatase, subunit A, domain 1"/>
    <property type="match status" value="1"/>
</dbReference>
<evidence type="ECO:0000313" key="4">
    <source>
        <dbReference type="EMBL" id="UOM50728.1"/>
    </source>
</evidence>
<comment type="catalytic activity">
    <reaction evidence="1 3">
        <text>a myo-inositol phosphate + H2O = myo-inositol + phosphate</text>
        <dbReference type="Rhea" id="RHEA:24056"/>
        <dbReference type="ChEBI" id="CHEBI:15377"/>
        <dbReference type="ChEBI" id="CHEBI:17268"/>
        <dbReference type="ChEBI" id="CHEBI:43474"/>
        <dbReference type="ChEBI" id="CHEBI:84139"/>
        <dbReference type="EC" id="3.1.3.25"/>
    </reaction>
</comment>
<dbReference type="EC" id="3.1.3.25" evidence="3"/>
<name>A0ABY4DB72_9SPIR</name>
<accession>A0ABY4DB72</accession>
<dbReference type="PRINTS" id="PR00377">
    <property type="entry name" value="IMPHPHTASES"/>
</dbReference>
<dbReference type="RefSeq" id="WP_244772115.1">
    <property type="nucleotide sequence ID" value="NZ_CP094929.1"/>
</dbReference>
<sequence>MTRTLFTDRLKVACSAARKAGEMILSANMTNIAFQAKGKSDVVTHLDTASERLIRDLIHQSFPSDNFLGEEEGLVEYGDGGTWIVDPIDGTNNLVHGIPGYTISIAYEVTAANPVLGVVFSPQTNELFHAAQGSGAFLNGKEIRISSVESIDDAVSIAPPPLRVPLLIPAHLKIYELLCREGGDIRDFGSAALHLCYVAMGRVEAFAEFRLKYHDYAAGKVLVEEAGGCFSSLHSVDHMPYQDILATNKALFPWYTHSIRTLLGEPACNDDSESSSHSY</sequence>
<dbReference type="SUPFAM" id="SSF56655">
    <property type="entry name" value="Carbohydrate phosphatase"/>
    <property type="match status" value="1"/>
</dbReference>
<organism evidence="4 5">
    <name type="scientific">Sphaerochaeta associata</name>
    <dbReference type="NCBI Taxonomy" id="1129264"/>
    <lineage>
        <taxon>Bacteria</taxon>
        <taxon>Pseudomonadati</taxon>
        <taxon>Spirochaetota</taxon>
        <taxon>Spirochaetia</taxon>
        <taxon>Spirochaetales</taxon>
        <taxon>Sphaerochaetaceae</taxon>
        <taxon>Sphaerochaeta</taxon>
    </lineage>
</organism>
<gene>
    <name evidence="4" type="ORF">MUG09_14280</name>
</gene>
<keyword evidence="3" id="KW-0460">Magnesium</keyword>
<keyword evidence="5" id="KW-1185">Reference proteome</keyword>
<evidence type="ECO:0000256" key="1">
    <source>
        <dbReference type="ARBA" id="ARBA00001033"/>
    </source>
</evidence>
<evidence type="ECO:0000313" key="5">
    <source>
        <dbReference type="Proteomes" id="UP000829708"/>
    </source>
</evidence>
<dbReference type="PANTHER" id="PTHR20854">
    <property type="entry name" value="INOSITOL MONOPHOSPHATASE"/>
    <property type="match status" value="1"/>
</dbReference>
<comment type="similarity">
    <text evidence="3">Belongs to the inositol monophosphatase superfamily.</text>
</comment>
<comment type="cofactor">
    <cofactor evidence="2 3">
        <name>Mg(2+)</name>
        <dbReference type="ChEBI" id="CHEBI:18420"/>
    </cofactor>
</comment>